<protein>
    <submittedName>
        <fullName evidence="1">19799_t:CDS:1</fullName>
    </submittedName>
</protein>
<dbReference type="OrthoDB" id="44789at2759"/>
<keyword evidence="2" id="KW-1185">Reference proteome</keyword>
<gene>
    <name evidence="1" type="ORF">RFULGI_LOCUS18599</name>
</gene>
<evidence type="ECO:0000313" key="2">
    <source>
        <dbReference type="Proteomes" id="UP000789396"/>
    </source>
</evidence>
<organism evidence="1 2">
    <name type="scientific">Racocetra fulgida</name>
    <dbReference type="NCBI Taxonomy" id="60492"/>
    <lineage>
        <taxon>Eukaryota</taxon>
        <taxon>Fungi</taxon>
        <taxon>Fungi incertae sedis</taxon>
        <taxon>Mucoromycota</taxon>
        <taxon>Glomeromycotina</taxon>
        <taxon>Glomeromycetes</taxon>
        <taxon>Diversisporales</taxon>
        <taxon>Gigasporaceae</taxon>
        <taxon>Racocetra</taxon>
    </lineage>
</organism>
<feature type="non-terminal residue" evidence="1">
    <location>
        <position position="44"/>
    </location>
</feature>
<feature type="non-terminal residue" evidence="1">
    <location>
        <position position="1"/>
    </location>
</feature>
<proteinExistence type="predicted"/>
<comment type="caution">
    <text evidence="1">The sequence shown here is derived from an EMBL/GenBank/DDBJ whole genome shotgun (WGS) entry which is preliminary data.</text>
</comment>
<reference evidence="1" key="1">
    <citation type="submission" date="2021-06" db="EMBL/GenBank/DDBJ databases">
        <authorList>
            <person name="Kallberg Y."/>
            <person name="Tangrot J."/>
            <person name="Rosling A."/>
        </authorList>
    </citation>
    <scope>NUCLEOTIDE SEQUENCE</scope>
    <source>
        <strain evidence="1">IN212</strain>
    </source>
</reference>
<dbReference type="AlphaFoldDB" id="A0A9N9K453"/>
<dbReference type="Proteomes" id="UP000789396">
    <property type="component" value="Unassembled WGS sequence"/>
</dbReference>
<evidence type="ECO:0000313" key="1">
    <source>
        <dbReference type="EMBL" id="CAG8809497.1"/>
    </source>
</evidence>
<sequence length="44" mass="4755">VITAYVAGAVDVAVEWASGLKEGYCSTNVFRNKSFCCYNSSNTE</sequence>
<accession>A0A9N9K453</accession>
<name>A0A9N9K453_9GLOM</name>
<dbReference type="EMBL" id="CAJVPZ010082846">
    <property type="protein sequence ID" value="CAG8809497.1"/>
    <property type="molecule type" value="Genomic_DNA"/>
</dbReference>